<organism evidence="7 8">
    <name type="scientific">Edaphosphingomonas fennica</name>
    <dbReference type="NCBI Taxonomy" id="114404"/>
    <lineage>
        <taxon>Bacteria</taxon>
        <taxon>Pseudomonadati</taxon>
        <taxon>Pseudomonadota</taxon>
        <taxon>Alphaproteobacteria</taxon>
        <taxon>Sphingomonadales</taxon>
        <taxon>Rhizorhabdaceae</taxon>
        <taxon>Edaphosphingomonas</taxon>
    </lineage>
</organism>
<evidence type="ECO:0000313" key="7">
    <source>
        <dbReference type="EMBL" id="PTD18412.1"/>
    </source>
</evidence>
<dbReference type="Proteomes" id="UP000241206">
    <property type="component" value="Unassembled WGS sequence"/>
</dbReference>
<dbReference type="PANTHER" id="PTHR43133:SF51">
    <property type="entry name" value="RNA POLYMERASE SIGMA FACTOR"/>
    <property type="match status" value="1"/>
</dbReference>
<dbReference type="AlphaFoldDB" id="A0A2T4HRI2"/>
<evidence type="ECO:0000256" key="4">
    <source>
        <dbReference type="ARBA" id="ARBA00023163"/>
    </source>
</evidence>
<comment type="similarity">
    <text evidence="5">Belongs to the sigma-70 factor family. ECF subfamily.</text>
</comment>
<dbReference type="EMBL" id="PHHF01000064">
    <property type="protein sequence ID" value="PTD18412.1"/>
    <property type="molecule type" value="Genomic_DNA"/>
</dbReference>
<keyword evidence="1 5" id="KW-0805">Transcription regulation</keyword>
<dbReference type="InterPro" id="IPR007627">
    <property type="entry name" value="RNA_pol_sigma70_r2"/>
</dbReference>
<keyword evidence="2 5" id="KW-0731">Sigma factor</keyword>
<dbReference type="GO" id="GO:0003677">
    <property type="term" value="F:DNA binding"/>
    <property type="evidence" value="ECO:0007669"/>
    <property type="project" value="UniProtKB-KW"/>
</dbReference>
<dbReference type="GO" id="GO:0006352">
    <property type="term" value="P:DNA-templated transcription initiation"/>
    <property type="evidence" value="ECO:0007669"/>
    <property type="project" value="InterPro"/>
</dbReference>
<dbReference type="Gene3D" id="1.10.1740.10">
    <property type="match status" value="1"/>
</dbReference>
<reference evidence="7 8" key="1">
    <citation type="submission" date="2017-11" db="EMBL/GenBank/DDBJ databases">
        <title>Sphingomonas oleivorans sp. nov., isolated from oil-contaminated soil.</title>
        <authorList>
            <person name="Wang L."/>
            <person name="Chen L."/>
        </authorList>
    </citation>
    <scope>NUCLEOTIDE SEQUENCE [LARGE SCALE GENOMIC DNA]</scope>
    <source>
        <strain evidence="7 8">K101</strain>
    </source>
</reference>
<keyword evidence="8" id="KW-1185">Reference proteome</keyword>
<dbReference type="PROSITE" id="PS01063">
    <property type="entry name" value="SIGMA70_ECF"/>
    <property type="match status" value="1"/>
</dbReference>
<evidence type="ECO:0000256" key="1">
    <source>
        <dbReference type="ARBA" id="ARBA00023015"/>
    </source>
</evidence>
<feature type="domain" description="RNA polymerase sigma-70 region 2" evidence="6">
    <location>
        <begin position="37"/>
        <end position="103"/>
    </location>
</feature>
<dbReference type="Gene3D" id="1.10.10.10">
    <property type="entry name" value="Winged helix-like DNA-binding domain superfamily/Winged helix DNA-binding domain"/>
    <property type="match status" value="1"/>
</dbReference>
<dbReference type="PANTHER" id="PTHR43133">
    <property type="entry name" value="RNA POLYMERASE ECF-TYPE SIGMA FACTO"/>
    <property type="match status" value="1"/>
</dbReference>
<dbReference type="InterPro" id="IPR000838">
    <property type="entry name" value="RNA_pol_sigma70_ECF_CS"/>
</dbReference>
<dbReference type="NCBIfam" id="TIGR02937">
    <property type="entry name" value="sigma70-ECF"/>
    <property type="match status" value="1"/>
</dbReference>
<name>A0A2T4HRI2_9SPHN</name>
<accession>A0A2T4HRI2</accession>
<comment type="caution">
    <text evidence="7">The sequence shown here is derived from an EMBL/GenBank/DDBJ whole genome shotgun (WGS) entry which is preliminary data.</text>
</comment>
<dbReference type="InterPro" id="IPR039425">
    <property type="entry name" value="RNA_pol_sigma-70-like"/>
</dbReference>
<evidence type="ECO:0000256" key="5">
    <source>
        <dbReference type="RuleBase" id="RU000716"/>
    </source>
</evidence>
<proteinExistence type="inferred from homology"/>
<sequence>MEPKRMNQLAERYEDLQDTMLAARIAAHDQKAVRIVVERCNQRLFRTAWSILKDRTEAEDIVQSTYLHAFTAIGGFEGRSSLATWLTRIAINEALQRRRSLDRRTARLAAAGVADLQQHRNQIMQEPAYSSTPDVELGRAQIKAVLETAIAELPEDFRMVFLLCEVEGLSTVARRLRSPVGVNFDGR</sequence>
<dbReference type="InterPro" id="IPR013325">
    <property type="entry name" value="RNA_pol_sigma_r2"/>
</dbReference>
<keyword evidence="3 5" id="KW-0238">DNA-binding</keyword>
<evidence type="ECO:0000256" key="3">
    <source>
        <dbReference type="ARBA" id="ARBA00023125"/>
    </source>
</evidence>
<protein>
    <recommendedName>
        <fullName evidence="5">RNA polymerase sigma factor</fullName>
    </recommendedName>
</protein>
<evidence type="ECO:0000256" key="2">
    <source>
        <dbReference type="ARBA" id="ARBA00023082"/>
    </source>
</evidence>
<evidence type="ECO:0000313" key="8">
    <source>
        <dbReference type="Proteomes" id="UP000241206"/>
    </source>
</evidence>
<gene>
    <name evidence="7" type="ORF">CV103_14965</name>
</gene>
<dbReference type="InterPro" id="IPR014284">
    <property type="entry name" value="RNA_pol_sigma-70_dom"/>
</dbReference>
<dbReference type="Pfam" id="PF04542">
    <property type="entry name" value="Sigma70_r2"/>
    <property type="match status" value="1"/>
</dbReference>
<dbReference type="SUPFAM" id="SSF88946">
    <property type="entry name" value="Sigma2 domain of RNA polymerase sigma factors"/>
    <property type="match status" value="1"/>
</dbReference>
<keyword evidence="4 5" id="KW-0804">Transcription</keyword>
<evidence type="ECO:0000259" key="6">
    <source>
        <dbReference type="Pfam" id="PF04542"/>
    </source>
</evidence>
<dbReference type="GO" id="GO:0016987">
    <property type="term" value="F:sigma factor activity"/>
    <property type="evidence" value="ECO:0007669"/>
    <property type="project" value="UniProtKB-KW"/>
</dbReference>
<dbReference type="InterPro" id="IPR036388">
    <property type="entry name" value="WH-like_DNA-bd_sf"/>
</dbReference>